<evidence type="ECO:0000313" key="5">
    <source>
        <dbReference type="Proteomes" id="UP000244128"/>
    </source>
</evidence>
<feature type="domain" description="PAS" evidence="1">
    <location>
        <begin position="7"/>
        <end position="77"/>
    </location>
</feature>
<dbReference type="SUPFAM" id="SSF55785">
    <property type="entry name" value="PYP-like sensor domain (PAS domain)"/>
    <property type="match status" value="1"/>
</dbReference>
<dbReference type="SMART" id="SM00052">
    <property type="entry name" value="EAL"/>
    <property type="match status" value="1"/>
</dbReference>
<dbReference type="SMART" id="SM00091">
    <property type="entry name" value="PAS"/>
    <property type="match status" value="1"/>
</dbReference>
<dbReference type="SUPFAM" id="SSF141868">
    <property type="entry name" value="EAL domain-like"/>
    <property type="match status" value="1"/>
</dbReference>
<dbReference type="SUPFAM" id="SSF55073">
    <property type="entry name" value="Nucleotide cyclase"/>
    <property type="match status" value="1"/>
</dbReference>
<feature type="domain" description="GGDEF" evidence="3">
    <location>
        <begin position="167"/>
        <end position="300"/>
    </location>
</feature>
<dbReference type="GO" id="GO:0006355">
    <property type="term" value="P:regulation of DNA-templated transcription"/>
    <property type="evidence" value="ECO:0007669"/>
    <property type="project" value="InterPro"/>
</dbReference>
<dbReference type="PANTHER" id="PTHR44757:SF2">
    <property type="entry name" value="BIOFILM ARCHITECTURE MAINTENANCE PROTEIN MBAA"/>
    <property type="match status" value="1"/>
</dbReference>
<dbReference type="RefSeq" id="WP_107804031.1">
    <property type="nucleotide sequence ID" value="NZ_QAOI01000024.1"/>
</dbReference>
<dbReference type="InterPro" id="IPR001633">
    <property type="entry name" value="EAL_dom"/>
</dbReference>
<name>A0A2T5HV71_9PROT</name>
<dbReference type="CDD" id="cd01949">
    <property type="entry name" value="GGDEF"/>
    <property type="match status" value="1"/>
</dbReference>
<dbReference type="Gene3D" id="3.30.450.20">
    <property type="entry name" value="PAS domain"/>
    <property type="match status" value="1"/>
</dbReference>
<dbReference type="NCBIfam" id="TIGR00229">
    <property type="entry name" value="sensory_box"/>
    <property type="match status" value="1"/>
</dbReference>
<sequence length="569" mass="64101">MTHKQVINDAAQKILSLVDLIIIVTDEEGIILEANRSACELFCYTAEELAGMPVHLLLPPRYRERHVDALKQFITSGETHRRMGQRDSVIGYRKDGALIELEAGIAKFHSGGQWILVVNMLDITQRKHQVQELIRQSTHDALTGLPNRKLIHERLNNALQRSMRNKLNVALLFIDLDGFKLINDTYGHITGDEVLKIIADRLLAQIRPDDTVGRLSGDEFIVLCEQIEKPELIANLATRINDALKENITCQDPSLSITASIGIIIGHGQQYSADEMMRSADTAMYEMKQKGRGGWQFFNDQLQKKAHQKNSIGQGLRRALEHNELSAVYQPIITPDTEQIIGAELLLRWNLNGKSISPEIFIPVAEMNGMVFSIGDWVFREGCKAQADWQRRWKEQAPYVSINLSARQLNHKQLLNSFSAILQETGANPAGIVVELTEAALMPDVESNSIIFHQLADLGLQIAIDDFGTGYSSLSQLIQLPINLLKISKSFVDDLESRHEKQVLIRTIIGLGHSLGLKLIVEGVETEVQLAELKQYGCDFIQGYFFYLPMHEQDFIREMNHQASKGLRT</sequence>
<dbReference type="PROSITE" id="PS50112">
    <property type="entry name" value="PAS"/>
    <property type="match status" value="1"/>
</dbReference>
<dbReference type="FunFam" id="3.30.70.270:FF:000001">
    <property type="entry name" value="Diguanylate cyclase domain protein"/>
    <property type="match status" value="1"/>
</dbReference>
<dbReference type="AlphaFoldDB" id="A0A2T5HV71"/>
<dbReference type="Pfam" id="PF00990">
    <property type="entry name" value="GGDEF"/>
    <property type="match status" value="1"/>
</dbReference>
<evidence type="ECO:0000313" key="4">
    <source>
        <dbReference type="EMBL" id="PTQ75454.1"/>
    </source>
</evidence>
<dbReference type="InterPro" id="IPR035965">
    <property type="entry name" value="PAS-like_dom_sf"/>
</dbReference>
<dbReference type="PANTHER" id="PTHR44757">
    <property type="entry name" value="DIGUANYLATE CYCLASE DGCP"/>
    <property type="match status" value="1"/>
</dbReference>
<dbReference type="CDD" id="cd00130">
    <property type="entry name" value="PAS"/>
    <property type="match status" value="1"/>
</dbReference>
<gene>
    <name evidence="4" type="ORF">C8R26_12446</name>
</gene>
<comment type="caution">
    <text evidence="4">The sequence shown here is derived from an EMBL/GenBank/DDBJ whole genome shotgun (WGS) entry which is preliminary data.</text>
</comment>
<protein>
    <submittedName>
        <fullName evidence="4">PAS domain S-box-containing protein/diguanylate cyclase (GGDEF)-like protein</fullName>
    </submittedName>
</protein>
<feature type="domain" description="EAL" evidence="2">
    <location>
        <begin position="309"/>
        <end position="563"/>
    </location>
</feature>
<dbReference type="Pfam" id="PF13426">
    <property type="entry name" value="PAS_9"/>
    <property type="match status" value="1"/>
</dbReference>
<dbReference type="InterPro" id="IPR029787">
    <property type="entry name" value="Nucleotide_cyclase"/>
</dbReference>
<proteinExistence type="predicted"/>
<dbReference type="SMART" id="SM00267">
    <property type="entry name" value="GGDEF"/>
    <property type="match status" value="1"/>
</dbReference>
<accession>A0A2T5HV71</accession>
<dbReference type="NCBIfam" id="TIGR00254">
    <property type="entry name" value="GGDEF"/>
    <property type="match status" value="1"/>
</dbReference>
<dbReference type="Proteomes" id="UP000244128">
    <property type="component" value="Unassembled WGS sequence"/>
</dbReference>
<organism evidence="4 5">
    <name type="scientific">Nitrosomonas oligotropha</name>
    <dbReference type="NCBI Taxonomy" id="42354"/>
    <lineage>
        <taxon>Bacteria</taxon>
        <taxon>Pseudomonadati</taxon>
        <taxon>Pseudomonadota</taxon>
        <taxon>Betaproteobacteria</taxon>
        <taxon>Nitrosomonadales</taxon>
        <taxon>Nitrosomonadaceae</taxon>
        <taxon>Nitrosomonas</taxon>
    </lineage>
</organism>
<dbReference type="CDD" id="cd01948">
    <property type="entry name" value="EAL"/>
    <property type="match status" value="1"/>
</dbReference>
<dbReference type="InterPro" id="IPR043128">
    <property type="entry name" value="Rev_trsase/Diguanyl_cyclase"/>
</dbReference>
<dbReference type="GO" id="GO:0003824">
    <property type="term" value="F:catalytic activity"/>
    <property type="evidence" value="ECO:0007669"/>
    <property type="project" value="UniProtKB-ARBA"/>
</dbReference>
<reference evidence="4 5" key="1">
    <citation type="submission" date="2018-04" db="EMBL/GenBank/DDBJ databases">
        <title>Active sludge and wastewater microbial communities from Klosterneuburg, Austria.</title>
        <authorList>
            <person name="Wagner M."/>
        </authorList>
    </citation>
    <scope>NUCLEOTIDE SEQUENCE [LARGE SCALE GENOMIC DNA]</scope>
    <source>
        <strain evidence="4 5">Nm49</strain>
    </source>
</reference>
<dbReference type="EMBL" id="QAOI01000024">
    <property type="protein sequence ID" value="PTQ75454.1"/>
    <property type="molecule type" value="Genomic_DNA"/>
</dbReference>
<dbReference type="InterPro" id="IPR000014">
    <property type="entry name" value="PAS"/>
</dbReference>
<dbReference type="PROSITE" id="PS50883">
    <property type="entry name" value="EAL"/>
    <property type="match status" value="1"/>
</dbReference>
<evidence type="ECO:0000259" key="1">
    <source>
        <dbReference type="PROSITE" id="PS50112"/>
    </source>
</evidence>
<dbReference type="InterPro" id="IPR035919">
    <property type="entry name" value="EAL_sf"/>
</dbReference>
<dbReference type="Gene3D" id="3.20.20.450">
    <property type="entry name" value="EAL domain"/>
    <property type="match status" value="1"/>
</dbReference>
<dbReference type="InterPro" id="IPR000160">
    <property type="entry name" value="GGDEF_dom"/>
</dbReference>
<dbReference type="PROSITE" id="PS50887">
    <property type="entry name" value="GGDEF"/>
    <property type="match status" value="1"/>
</dbReference>
<evidence type="ECO:0000259" key="2">
    <source>
        <dbReference type="PROSITE" id="PS50883"/>
    </source>
</evidence>
<evidence type="ECO:0000259" key="3">
    <source>
        <dbReference type="PROSITE" id="PS50887"/>
    </source>
</evidence>
<dbReference type="InterPro" id="IPR052155">
    <property type="entry name" value="Biofilm_reg_signaling"/>
</dbReference>
<dbReference type="Gene3D" id="3.30.70.270">
    <property type="match status" value="1"/>
</dbReference>
<dbReference type="Pfam" id="PF00563">
    <property type="entry name" value="EAL"/>
    <property type="match status" value="1"/>
</dbReference>